<evidence type="ECO:0000313" key="3">
    <source>
        <dbReference type="Proteomes" id="UP001501705"/>
    </source>
</evidence>
<organism evidence="2 3">
    <name type="scientific">Kribbella hippodromi</name>
    <dbReference type="NCBI Taxonomy" id="434347"/>
    <lineage>
        <taxon>Bacteria</taxon>
        <taxon>Bacillati</taxon>
        <taxon>Actinomycetota</taxon>
        <taxon>Actinomycetes</taxon>
        <taxon>Propionibacteriales</taxon>
        <taxon>Kribbellaceae</taxon>
        <taxon>Kribbella</taxon>
    </lineage>
</organism>
<sequence>MRPIQPGEFTTADLDAAPDDGPRYELVDGVLLVTYMSSETHQRAFGKLMYQLVSACPDHLEVLPGPLEFRAHERLALVPDLLVLPEHESTTRWVDAVVLAVEVVSPTTRTVDQVLKPVLYERAGVPAFWVLDPEAERLTVYELEDRRYVERAVVTGDEAFEARVPFPVRVVPGVLSR</sequence>
<dbReference type="InterPro" id="IPR008538">
    <property type="entry name" value="Uma2"/>
</dbReference>
<evidence type="ECO:0000259" key="1">
    <source>
        <dbReference type="Pfam" id="PF05685"/>
    </source>
</evidence>
<dbReference type="RefSeq" id="WP_344241213.1">
    <property type="nucleotide sequence ID" value="NZ_BAAAPH010000037.1"/>
</dbReference>
<comment type="caution">
    <text evidence="2">The sequence shown here is derived from an EMBL/GenBank/DDBJ whole genome shotgun (WGS) entry which is preliminary data.</text>
</comment>
<feature type="domain" description="Putative restriction endonuclease" evidence="1">
    <location>
        <begin position="14"/>
        <end position="166"/>
    </location>
</feature>
<keyword evidence="2" id="KW-0378">Hydrolase</keyword>
<dbReference type="PANTHER" id="PTHR35400">
    <property type="entry name" value="SLR1083 PROTEIN"/>
    <property type="match status" value="1"/>
</dbReference>
<keyword evidence="3" id="KW-1185">Reference proteome</keyword>
<proteinExistence type="predicted"/>
<dbReference type="CDD" id="cd06260">
    <property type="entry name" value="DUF820-like"/>
    <property type="match status" value="1"/>
</dbReference>
<keyword evidence="2" id="KW-0255">Endonuclease</keyword>
<reference evidence="2 3" key="1">
    <citation type="journal article" date="2019" name="Int. J. Syst. Evol. Microbiol.">
        <title>The Global Catalogue of Microorganisms (GCM) 10K type strain sequencing project: providing services to taxonomists for standard genome sequencing and annotation.</title>
        <authorList>
            <consortium name="The Broad Institute Genomics Platform"/>
            <consortium name="The Broad Institute Genome Sequencing Center for Infectious Disease"/>
            <person name="Wu L."/>
            <person name="Ma J."/>
        </authorList>
    </citation>
    <scope>NUCLEOTIDE SEQUENCE [LARGE SCALE GENOMIC DNA]</scope>
    <source>
        <strain evidence="2 3">JCM 15572</strain>
    </source>
</reference>
<dbReference type="InterPro" id="IPR012296">
    <property type="entry name" value="Nuclease_put_TT1808"/>
</dbReference>
<dbReference type="InterPro" id="IPR011335">
    <property type="entry name" value="Restrct_endonuc-II-like"/>
</dbReference>
<dbReference type="Pfam" id="PF05685">
    <property type="entry name" value="Uma2"/>
    <property type="match status" value="1"/>
</dbReference>
<dbReference type="Proteomes" id="UP001501705">
    <property type="component" value="Unassembled WGS sequence"/>
</dbReference>
<dbReference type="PANTHER" id="PTHR35400:SF3">
    <property type="entry name" value="SLL1072 PROTEIN"/>
    <property type="match status" value="1"/>
</dbReference>
<dbReference type="Gene3D" id="3.90.1570.10">
    <property type="entry name" value="tt1808, chain A"/>
    <property type="match status" value="1"/>
</dbReference>
<dbReference type="SUPFAM" id="SSF52980">
    <property type="entry name" value="Restriction endonuclease-like"/>
    <property type="match status" value="1"/>
</dbReference>
<name>A0ABN2EFA7_9ACTN</name>
<keyword evidence="2" id="KW-0540">Nuclease</keyword>
<dbReference type="GO" id="GO:0004519">
    <property type="term" value="F:endonuclease activity"/>
    <property type="evidence" value="ECO:0007669"/>
    <property type="project" value="UniProtKB-KW"/>
</dbReference>
<gene>
    <name evidence="2" type="ORF">GCM10009804_72570</name>
</gene>
<dbReference type="EMBL" id="BAAAPH010000037">
    <property type="protein sequence ID" value="GAA1605932.1"/>
    <property type="molecule type" value="Genomic_DNA"/>
</dbReference>
<evidence type="ECO:0000313" key="2">
    <source>
        <dbReference type="EMBL" id="GAA1605932.1"/>
    </source>
</evidence>
<accession>A0ABN2EFA7</accession>
<protein>
    <submittedName>
        <fullName evidence="2">Uma2 family endonuclease</fullName>
    </submittedName>
</protein>